<keyword evidence="4 6" id="KW-1133">Transmembrane helix</keyword>
<evidence type="ECO:0000313" key="8">
    <source>
        <dbReference type="EMBL" id="XBV25898.1"/>
    </source>
</evidence>
<dbReference type="RefSeq" id="WP_350278705.1">
    <property type="nucleotide sequence ID" value="NZ_CP158165.1"/>
</dbReference>
<dbReference type="InterPro" id="IPR020846">
    <property type="entry name" value="MFS_dom"/>
</dbReference>
<dbReference type="InterPro" id="IPR050189">
    <property type="entry name" value="MFS_Efflux_Transporters"/>
</dbReference>
<dbReference type="PANTHER" id="PTHR43124:SF3">
    <property type="entry name" value="CHLORAMPHENICOL EFFLUX PUMP RV0191"/>
    <property type="match status" value="1"/>
</dbReference>
<feature type="transmembrane region" description="Helical" evidence="6">
    <location>
        <begin position="350"/>
        <end position="374"/>
    </location>
</feature>
<protein>
    <submittedName>
        <fullName evidence="8">Cmx/CmrA family chloramphenicol efflux MFS transporter</fullName>
    </submittedName>
</protein>
<dbReference type="NCBIfam" id="NF033135">
    <property type="entry name" value="cmx_cmrA"/>
    <property type="match status" value="1"/>
</dbReference>
<dbReference type="GO" id="GO:0005886">
    <property type="term" value="C:plasma membrane"/>
    <property type="evidence" value="ECO:0007669"/>
    <property type="project" value="UniProtKB-SubCell"/>
</dbReference>
<evidence type="ECO:0000256" key="6">
    <source>
        <dbReference type="SAM" id="Phobius"/>
    </source>
</evidence>
<feature type="transmembrane region" description="Helical" evidence="6">
    <location>
        <begin position="99"/>
        <end position="120"/>
    </location>
</feature>
<dbReference type="Gene3D" id="1.20.1250.20">
    <property type="entry name" value="MFS general substrate transporter like domains"/>
    <property type="match status" value="2"/>
</dbReference>
<accession>A0AAU7TGL5</accession>
<reference evidence="8" key="1">
    <citation type="submission" date="2024-06" db="EMBL/GenBank/DDBJ databases">
        <title>Kribbella sp. strain HUAS MG21 genome sequences.</title>
        <authorList>
            <person name="Mo P."/>
        </authorList>
    </citation>
    <scope>NUCLEOTIDE SEQUENCE</scope>
    <source>
        <strain evidence="8">HUAS MG21</strain>
    </source>
</reference>
<feature type="transmembrane region" description="Helical" evidence="6">
    <location>
        <begin position="262"/>
        <end position="281"/>
    </location>
</feature>
<dbReference type="PANTHER" id="PTHR43124">
    <property type="entry name" value="PURINE EFFLUX PUMP PBUE"/>
    <property type="match status" value="1"/>
</dbReference>
<evidence type="ECO:0000259" key="7">
    <source>
        <dbReference type="PROSITE" id="PS50850"/>
    </source>
</evidence>
<keyword evidence="5 6" id="KW-0472">Membrane</keyword>
<dbReference type="EMBL" id="CP158165">
    <property type="protein sequence ID" value="XBV25898.1"/>
    <property type="molecule type" value="Genomic_DNA"/>
</dbReference>
<dbReference type="SUPFAM" id="SSF103473">
    <property type="entry name" value="MFS general substrate transporter"/>
    <property type="match status" value="1"/>
</dbReference>
<feature type="transmembrane region" description="Helical" evidence="6">
    <location>
        <begin position="287"/>
        <end position="311"/>
    </location>
</feature>
<evidence type="ECO:0000256" key="4">
    <source>
        <dbReference type="ARBA" id="ARBA00022989"/>
    </source>
</evidence>
<feature type="transmembrane region" description="Helical" evidence="6">
    <location>
        <begin position="231"/>
        <end position="250"/>
    </location>
</feature>
<keyword evidence="2" id="KW-1003">Cell membrane</keyword>
<gene>
    <name evidence="8" type="ORF">ABN611_05610</name>
</gene>
<name>A0AAU7TGL5_9ACTN</name>
<dbReference type="PROSITE" id="PS50850">
    <property type="entry name" value="MFS"/>
    <property type="match status" value="1"/>
</dbReference>
<feature type="transmembrane region" description="Helical" evidence="6">
    <location>
        <begin position="42"/>
        <end position="63"/>
    </location>
</feature>
<comment type="subcellular location">
    <subcellularLocation>
        <location evidence="1">Cell membrane</location>
        <topology evidence="1">Multi-pass membrane protein</topology>
    </subcellularLocation>
</comment>
<dbReference type="AlphaFoldDB" id="A0AAU7TGL5"/>
<organism evidence="8">
    <name type="scientific">Kribbella sp. HUAS MG21</name>
    <dbReference type="NCBI Taxonomy" id="3160966"/>
    <lineage>
        <taxon>Bacteria</taxon>
        <taxon>Bacillati</taxon>
        <taxon>Actinomycetota</taxon>
        <taxon>Actinomycetes</taxon>
        <taxon>Propionibacteriales</taxon>
        <taxon>Kribbellaceae</taxon>
        <taxon>Kribbella</taxon>
    </lineage>
</organism>
<sequence>MPVLLYLLGLAVFAQATSEFMLSGLGPDIARDLGISIPAAGWLTSAFALGMIVGAPAIAVLGARWPRRRTLLATLTVFLIVHVIGALTTSFTVLLVTRVLAALANAGFLAVALATATSLVRPDAKGRATSILLGGTTLACIVGVPAGAMLGRYLGWRSAFWAVAVVSLPALIAILRSVPARGIGPVTVGGFRLRPRLAVLLLLGALVNGATFCSFTYLSPVLTEVTGLGTGWVPLMLAVFGVGSFVGITIAGRYADRRDHRLTFVAGGILLLGWCTFALTAEYAAPTVALLFVQGAMSFAVGSTLISYALYAGAETPILTGALATAALNTGAATGPALGGAAIAHGGYHAPLWVSAVLVATALLTALLAVGLRVGGVGQFWVRRAARRET</sequence>
<dbReference type="Pfam" id="PF07690">
    <property type="entry name" value="MFS_1"/>
    <property type="match status" value="1"/>
</dbReference>
<evidence type="ECO:0000256" key="5">
    <source>
        <dbReference type="ARBA" id="ARBA00023136"/>
    </source>
</evidence>
<feature type="transmembrane region" description="Helical" evidence="6">
    <location>
        <begin position="159"/>
        <end position="178"/>
    </location>
</feature>
<feature type="transmembrane region" description="Helical" evidence="6">
    <location>
        <begin position="70"/>
        <end position="93"/>
    </location>
</feature>
<evidence type="ECO:0000256" key="3">
    <source>
        <dbReference type="ARBA" id="ARBA00022692"/>
    </source>
</evidence>
<feature type="transmembrane region" description="Helical" evidence="6">
    <location>
        <begin position="199"/>
        <end position="219"/>
    </location>
</feature>
<dbReference type="InterPro" id="IPR011701">
    <property type="entry name" value="MFS"/>
</dbReference>
<feature type="domain" description="Major facilitator superfamily (MFS) profile" evidence="7">
    <location>
        <begin position="4"/>
        <end position="374"/>
    </location>
</feature>
<proteinExistence type="predicted"/>
<evidence type="ECO:0000256" key="1">
    <source>
        <dbReference type="ARBA" id="ARBA00004651"/>
    </source>
</evidence>
<dbReference type="GO" id="GO:0022857">
    <property type="term" value="F:transmembrane transporter activity"/>
    <property type="evidence" value="ECO:0007669"/>
    <property type="project" value="InterPro"/>
</dbReference>
<keyword evidence="3 6" id="KW-0812">Transmembrane</keyword>
<dbReference type="InterPro" id="IPR036259">
    <property type="entry name" value="MFS_trans_sf"/>
</dbReference>
<feature type="transmembrane region" description="Helical" evidence="6">
    <location>
        <begin position="318"/>
        <end position="344"/>
    </location>
</feature>
<dbReference type="CDD" id="cd17324">
    <property type="entry name" value="MFS_NepI_like"/>
    <property type="match status" value="1"/>
</dbReference>
<evidence type="ECO:0000256" key="2">
    <source>
        <dbReference type="ARBA" id="ARBA00022475"/>
    </source>
</evidence>
<feature type="transmembrane region" description="Helical" evidence="6">
    <location>
        <begin position="132"/>
        <end position="153"/>
    </location>
</feature>